<dbReference type="Pfam" id="PF03720">
    <property type="entry name" value="UDPG_MGDP_dh_C"/>
    <property type="match status" value="1"/>
</dbReference>
<dbReference type="InterPro" id="IPR001732">
    <property type="entry name" value="UDP-Glc/GDP-Man_DH_N"/>
</dbReference>
<dbReference type="InterPro" id="IPR028357">
    <property type="entry name" value="UDPglc_DH_bac"/>
</dbReference>
<evidence type="ECO:0000256" key="5">
    <source>
        <dbReference type="ARBA" id="ARBA00023027"/>
    </source>
</evidence>
<sequence length="479" mass="50484">MSTPKKNDGKAFDPMDETTIPVEGLKPRISVIGTGYLGATHAAAMAELGFDVIGVDTDPTKVDALSAGRVPFHEPGLPELILKHVGTGRLRFTSDLADAVATSDVHFICVGTPQRRGSHAANLTYVEAATKAVAEALSHDGLIVGKSTVPVGTAARLRGIVADAKPAGVDASVVWNPEFLREAHAVEDTLRPDRLVFGGTDAKSEALLRTIYAESISTGTPVISCDLATAELVKVSANAFLATKISFINAISELCEVAGADVSVLADALGHDDRIGRKFLNAGLGFGGGCLPKDIRALMYRANELGATRVVGLMQEVDEINMLQRQRVIDQAIDACGGSVLNRKIAVLGAAFKPDTDDVRDSPALNVAAALHLRGARVLVVDPEASNTAALQFPTLSFADSLDEAVTDADVVLLLTEWPVFVNADPVHLAELAANPVVLDSRNALDKEVWSSAGWEVRPLGGKIVQRKGRSYQGVNLPA</sequence>
<dbReference type="SMART" id="SM00984">
    <property type="entry name" value="UDPG_MGDP_dh_C"/>
    <property type="match status" value="1"/>
</dbReference>
<dbReference type="InterPro" id="IPR014027">
    <property type="entry name" value="UDP-Glc/GDP-Man_DH_C"/>
</dbReference>
<dbReference type="Pfam" id="PF00984">
    <property type="entry name" value="UDPG_MGDP_dh"/>
    <property type="match status" value="1"/>
</dbReference>
<evidence type="ECO:0000259" key="8">
    <source>
        <dbReference type="SMART" id="SM00984"/>
    </source>
</evidence>
<feature type="domain" description="UDP-glucose/GDP-mannose dehydrogenase C-terminal" evidence="8">
    <location>
        <begin position="346"/>
        <end position="447"/>
    </location>
</feature>
<evidence type="ECO:0000313" key="9">
    <source>
        <dbReference type="EMBL" id="GAA4667311.1"/>
    </source>
</evidence>
<evidence type="ECO:0000256" key="6">
    <source>
        <dbReference type="ARBA" id="ARBA00047473"/>
    </source>
</evidence>
<keyword evidence="10" id="KW-1185">Reference proteome</keyword>
<dbReference type="InterPro" id="IPR036220">
    <property type="entry name" value="UDP-Glc/GDP-Man_DH_C_sf"/>
</dbReference>
<comment type="catalytic activity">
    <reaction evidence="6 7">
        <text>UDP-alpha-D-glucose + 2 NAD(+) + H2O = UDP-alpha-D-glucuronate + 2 NADH + 3 H(+)</text>
        <dbReference type="Rhea" id="RHEA:23596"/>
        <dbReference type="ChEBI" id="CHEBI:15377"/>
        <dbReference type="ChEBI" id="CHEBI:15378"/>
        <dbReference type="ChEBI" id="CHEBI:57540"/>
        <dbReference type="ChEBI" id="CHEBI:57945"/>
        <dbReference type="ChEBI" id="CHEBI:58052"/>
        <dbReference type="ChEBI" id="CHEBI:58885"/>
        <dbReference type="EC" id="1.1.1.22"/>
    </reaction>
</comment>
<evidence type="ECO:0000256" key="2">
    <source>
        <dbReference type="ARBA" id="ARBA00006601"/>
    </source>
</evidence>
<evidence type="ECO:0000256" key="1">
    <source>
        <dbReference type="ARBA" id="ARBA00004701"/>
    </source>
</evidence>
<name>A0ABP8VPK2_9MICO</name>
<dbReference type="InterPro" id="IPR036291">
    <property type="entry name" value="NAD(P)-bd_dom_sf"/>
</dbReference>
<evidence type="ECO:0000256" key="3">
    <source>
        <dbReference type="ARBA" id="ARBA00012954"/>
    </source>
</evidence>
<dbReference type="InterPro" id="IPR014026">
    <property type="entry name" value="UDP-Glc/GDP-Man_DH_dimer"/>
</dbReference>
<dbReference type="EC" id="1.1.1.22" evidence="3 7"/>
<comment type="similarity">
    <text evidence="2 7">Belongs to the UDP-glucose/GDP-mannose dehydrogenase family.</text>
</comment>
<dbReference type="SUPFAM" id="SSF52413">
    <property type="entry name" value="UDP-glucose/GDP-mannose dehydrogenase C-terminal domain"/>
    <property type="match status" value="1"/>
</dbReference>
<dbReference type="EMBL" id="BAABLM010000001">
    <property type="protein sequence ID" value="GAA4667311.1"/>
    <property type="molecule type" value="Genomic_DNA"/>
</dbReference>
<comment type="pathway">
    <text evidence="1">Nucleotide-sugar biosynthesis; UDP-alpha-D-glucuronate biosynthesis; UDP-alpha-D-glucuronate from UDP-alpha-D-glucose: step 1/1.</text>
</comment>
<organism evidence="9 10">
    <name type="scientific">Frondihabitans cladoniiphilus</name>
    <dbReference type="NCBI Taxonomy" id="715785"/>
    <lineage>
        <taxon>Bacteria</taxon>
        <taxon>Bacillati</taxon>
        <taxon>Actinomycetota</taxon>
        <taxon>Actinomycetes</taxon>
        <taxon>Micrococcales</taxon>
        <taxon>Microbacteriaceae</taxon>
        <taxon>Frondihabitans</taxon>
    </lineage>
</organism>
<evidence type="ECO:0000313" key="10">
    <source>
        <dbReference type="Proteomes" id="UP001501295"/>
    </source>
</evidence>
<comment type="caution">
    <text evidence="9">The sequence shown here is derived from an EMBL/GenBank/DDBJ whole genome shotgun (WGS) entry which is preliminary data.</text>
</comment>
<dbReference type="SUPFAM" id="SSF51735">
    <property type="entry name" value="NAD(P)-binding Rossmann-fold domains"/>
    <property type="match status" value="1"/>
</dbReference>
<keyword evidence="5 7" id="KW-0520">NAD</keyword>
<dbReference type="PANTHER" id="PTHR43750:SF3">
    <property type="entry name" value="UDP-GLUCOSE 6-DEHYDROGENASE TUAD"/>
    <property type="match status" value="1"/>
</dbReference>
<accession>A0ABP8VPK2</accession>
<dbReference type="InterPro" id="IPR017476">
    <property type="entry name" value="UDP-Glc/GDP-Man"/>
</dbReference>
<protein>
    <recommendedName>
        <fullName evidence="3 7">UDP-glucose 6-dehydrogenase</fullName>
        <ecNumber evidence="3 7">1.1.1.22</ecNumber>
    </recommendedName>
</protein>
<dbReference type="InterPro" id="IPR008927">
    <property type="entry name" value="6-PGluconate_DH-like_C_sf"/>
</dbReference>
<evidence type="ECO:0000256" key="4">
    <source>
        <dbReference type="ARBA" id="ARBA00023002"/>
    </source>
</evidence>
<evidence type="ECO:0000256" key="7">
    <source>
        <dbReference type="PIRNR" id="PIRNR000124"/>
    </source>
</evidence>
<dbReference type="Gene3D" id="3.40.50.720">
    <property type="entry name" value="NAD(P)-binding Rossmann-like Domain"/>
    <property type="match status" value="2"/>
</dbReference>
<dbReference type="PIRSF" id="PIRSF500134">
    <property type="entry name" value="UDPglc_DH_bac"/>
    <property type="match status" value="1"/>
</dbReference>
<dbReference type="PIRSF" id="PIRSF000124">
    <property type="entry name" value="UDPglc_GDPman_dh"/>
    <property type="match status" value="1"/>
</dbReference>
<keyword evidence="4 7" id="KW-0560">Oxidoreductase</keyword>
<dbReference type="Pfam" id="PF03721">
    <property type="entry name" value="UDPG_MGDP_dh_N"/>
    <property type="match status" value="1"/>
</dbReference>
<proteinExistence type="inferred from homology"/>
<dbReference type="Gene3D" id="1.20.5.100">
    <property type="entry name" value="Cytochrome c1, transmembrane anchor, C-terminal"/>
    <property type="match status" value="1"/>
</dbReference>
<dbReference type="Proteomes" id="UP001501295">
    <property type="component" value="Unassembled WGS sequence"/>
</dbReference>
<dbReference type="SUPFAM" id="SSF48179">
    <property type="entry name" value="6-phosphogluconate dehydrogenase C-terminal domain-like"/>
    <property type="match status" value="1"/>
</dbReference>
<reference evidence="10" key="1">
    <citation type="journal article" date="2019" name="Int. J. Syst. Evol. Microbiol.">
        <title>The Global Catalogue of Microorganisms (GCM) 10K type strain sequencing project: providing services to taxonomists for standard genome sequencing and annotation.</title>
        <authorList>
            <consortium name="The Broad Institute Genomics Platform"/>
            <consortium name="The Broad Institute Genome Sequencing Center for Infectious Disease"/>
            <person name="Wu L."/>
            <person name="Ma J."/>
        </authorList>
    </citation>
    <scope>NUCLEOTIDE SEQUENCE [LARGE SCALE GENOMIC DNA]</scope>
    <source>
        <strain evidence="10">JCM 18956</strain>
    </source>
</reference>
<gene>
    <name evidence="9" type="ORF">GCM10025780_06770</name>
</gene>
<dbReference type="PANTHER" id="PTHR43750">
    <property type="entry name" value="UDP-GLUCOSE 6-DEHYDROGENASE TUAD"/>
    <property type="match status" value="1"/>
</dbReference>
<dbReference type="NCBIfam" id="TIGR03026">
    <property type="entry name" value="NDP-sugDHase"/>
    <property type="match status" value="1"/>
</dbReference>